<organism evidence="1 2">
    <name type="scientific">Pleuronectes platessa</name>
    <name type="common">European plaice</name>
    <dbReference type="NCBI Taxonomy" id="8262"/>
    <lineage>
        <taxon>Eukaryota</taxon>
        <taxon>Metazoa</taxon>
        <taxon>Chordata</taxon>
        <taxon>Craniata</taxon>
        <taxon>Vertebrata</taxon>
        <taxon>Euteleostomi</taxon>
        <taxon>Actinopterygii</taxon>
        <taxon>Neopterygii</taxon>
        <taxon>Teleostei</taxon>
        <taxon>Neoteleostei</taxon>
        <taxon>Acanthomorphata</taxon>
        <taxon>Carangaria</taxon>
        <taxon>Pleuronectiformes</taxon>
        <taxon>Pleuronectoidei</taxon>
        <taxon>Pleuronectidae</taxon>
        <taxon>Pleuronectes</taxon>
    </lineage>
</organism>
<dbReference type="AlphaFoldDB" id="A0A9N7W4X7"/>
<sequence>MLAARALGSPGPRPTCYRPYVFANNTLEYAPLAAGDARGACPRVTGTPADVLQALRLRVARTGSRTRRGKPDRPGSLSLRVTGTPMGETILNASGRASPSARAFGSQRPRSMRLANVGIPGVLRHTGTQLGAGRGLKCGSQGTAGAGAWSLLGGPGQRNLTKCGMENQEREAL</sequence>
<dbReference type="EMBL" id="CADEAL010004477">
    <property type="protein sequence ID" value="CAB1460420.1"/>
    <property type="molecule type" value="Genomic_DNA"/>
</dbReference>
<keyword evidence="2" id="KW-1185">Reference proteome</keyword>
<gene>
    <name evidence="1" type="ORF">PLEPLA_LOCUS48271</name>
</gene>
<protein>
    <submittedName>
        <fullName evidence="1">Uncharacterized protein</fullName>
    </submittedName>
</protein>
<name>A0A9N7W4X7_PLEPL</name>
<comment type="caution">
    <text evidence="1">The sequence shown here is derived from an EMBL/GenBank/DDBJ whole genome shotgun (WGS) entry which is preliminary data.</text>
</comment>
<proteinExistence type="predicted"/>
<evidence type="ECO:0000313" key="1">
    <source>
        <dbReference type="EMBL" id="CAB1460420.1"/>
    </source>
</evidence>
<accession>A0A9N7W4X7</accession>
<evidence type="ECO:0000313" key="2">
    <source>
        <dbReference type="Proteomes" id="UP001153269"/>
    </source>
</evidence>
<reference evidence="1" key="1">
    <citation type="submission" date="2020-03" db="EMBL/GenBank/DDBJ databases">
        <authorList>
            <person name="Weist P."/>
        </authorList>
    </citation>
    <scope>NUCLEOTIDE SEQUENCE</scope>
</reference>
<dbReference type="Proteomes" id="UP001153269">
    <property type="component" value="Unassembled WGS sequence"/>
</dbReference>